<evidence type="ECO:0000313" key="15">
    <source>
        <dbReference type="EMBL" id="KAK7858065.1"/>
    </source>
</evidence>
<dbReference type="Proteomes" id="UP000237347">
    <property type="component" value="Unassembled WGS sequence"/>
</dbReference>
<protein>
    <recommendedName>
        <fullName evidence="7">isocitrate lyase</fullName>
        <ecNumber evidence="7">4.1.3.1</ecNumber>
    </recommendedName>
</protein>
<comment type="similarity">
    <text evidence="5">Belongs to the isocitrate lyase/PEP mutase superfamily. Isocitrate lyase family.</text>
</comment>
<dbReference type="PANTHER" id="PTHR21631:SF3">
    <property type="entry name" value="BIFUNCTIONAL GLYOXYLATE CYCLE PROTEIN"/>
    <property type="match status" value="1"/>
</dbReference>
<dbReference type="InterPro" id="IPR006254">
    <property type="entry name" value="Isocitrate_lyase"/>
</dbReference>
<keyword evidence="9" id="KW-0330">Glyoxysome</keyword>
<gene>
    <name evidence="15" type="primary">ACEA_3</name>
    <name evidence="15" type="ORF">CFP56_014623</name>
</gene>
<comment type="pathway">
    <text evidence="4">Carbohydrate metabolism; glyoxylate cycle; (S)-malate from isocitrate: step 1/2.</text>
</comment>
<evidence type="ECO:0000256" key="9">
    <source>
        <dbReference type="ARBA" id="ARBA00022453"/>
    </source>
</evidence>
<organism evidence="15 16">
    <name type="scientific">Quercus suber</name>
    <name type="common">Cork oak</name>
    <dbReference type="NCBI Taxonomy" id="58331"/>
    <lineage>
        <taxon>Eukaryota</taxon>
        <taxon>Viridiplantae</taxon>
        <taxon>Streptophyta</taxon>
        <taxon>Embryophyta</taxon>
        <taxon>Tracheophyta</taxon>
        <taxon>Spermatophyta</taxon>
        <taxon>Magnoliopsida</taxon>
        <taxon>eudicotyledons</taxon>
        <taxon>Gunneridae</taxon>
        <taxon>Pentapetalae</taxon>
        <taxon>rosids</taxon>
        <taxon>fabids</taxon>
        <taxon>Fagales</taxon>
        <taxon>Fagaceae</taxon>
        <taxon>Quercus</taxon>
    </lineage>
</organism>
<dbReference type="Pfam" id="PF00463">
    <property type="entry name" value="ICL"/>
    <property type="match status" value="1"/>
</dbReference>
<dbReference type="Gene3D" id="3.20.20.60">
    <property type="entry name" value="Phosphoenolpyruvate-binding domains"/>
    <property type="match status" value="1"/>
</dbReference>
<evidence type="ECO:0000256" key="4">
    <source>
        <dbReference type="ARBA" id="ARBA00004793"/>
    </source>
</evidence>
<evidence type="ECO:0000256" key="7">
    <source>
        <dbReference type="ARBA" id="ARBA00012909"/>
    </source>
</evidence>
<keyword evidence="12" id="KW-0576">Peroxisome</keyword>
<dbReference type="SUPFAM" id="SSF51621">
    <property type="entry name" value="Phosphoenolpyruvate/pyruvate domain"/>
    <property type="match status" value="1"/>
</dbReference>
<proteinExistence type="inferred from homology"/>
<evidence type="ECO:0000313" key="16">
    <source>
        <dbReference type="Proteomes" id="UP000237347"/>
    </source>
</evidence>
<dbReference type="InterPro" id="IPR015813">
    <property type="entry name" value="Pyrv/PenolPyrv_kinase-like_dom"/>
</dbReference>
<dbReference type="AlphaFoldDB" id="A0AAW0M396"/>
<dbReference type="GO" id="GO:0004451">
    <property type="term" value="F:isocitrate lyase activity"/>
    <property type="evidence" value="ECO:0007669"/>
    <property type="project" value="UniProtKB-EC"/>
</dbReference>
<evidence type="ECO:0000256" key="5">
    <source>
        <dbReference type="ARBA" id="ARBA00005704"/>
    </source>
</evidence>
<keyword evidence="13 15" id="KW-0456">Lyase</keyword>
<dbReference type="EMBL" id="PKMF04000022">
    <property type="protein sequence ID" value="KAK7858065.1"/>
    <property type="molecule type" value="Genomic_DNA"/>
</dbReference>
<evidence type="ECO:0000256" key="1">
    <source>
        <dbReference type="ARBA" id="ARBA00001946"/>
    </source>
</evidence>
<reference evidence="15 16" key="1">
    <citation type="journal article" date="2018" name="Sci. Data">
        <title>The draft genome sequence of cork oak.</title>
        <authorList>
            <person name="Ramos A.M."/>
            <person name="Usie A."/>
            <person name="Barbosa P."/>
            <person name="Barros P.M."/>
            <person name="Capote T."/>
            <person name="Chaves I."/>
            <person name="Simoes F."/>
            <person name="Abreu I."/>
            <person name="Carrasquinho I."/>
            <person name="Faro C."/>
            <person name="Guimaraes J.B."/>
            <person name="Mendonca D."/>
            <person name="Nobrega F."/>
            <person name="Rodrigues L."/>
            <person name="Saibo N.J.M."/>
            <person name="Varela M.C."/>
            <person name="Egas C."/>
            <person name="Matos J."/>
            <person name="Miguel C.M."/>
            <person name="Oliveira M.M."/>
            <person name="Ricardo C.P."/>
            <person name="Goncalves S."/>
        </authorList>
    </citation>
    <scope>NUCLEOTIDE SEQUENCE [LARGE SCALE GENOMIC DNA]</scope>
    <source>
        <strain evidence="16">cv. HL8</strain>
    </source>
</reference>
<comment type="subunit">
    <text evidence="6">Homotetramer.</text>
</comment>
<dbReference type="GO" id="GO:0006099">
    <property type="term" value="P:tricarboxylic acid cycle"/>
    <property type="evidence" value="ECO:0007669"/>
    <property type="project" value="UniProtKB-KW"/>
</dbReference>
<comment type="caution">
    <text evidence="15">The sequence shown here is derived from an EMBL/GenBank/DDBJ whole genome shotgun (WGS) entry which is preliminary data.</text>
</comment>
<keyword evidence="16" id="KW-1185">Reference proteome</keyword>
<evidence type="ECO:0000256" key="10">
    <source>
        <dbReference type="ARBA" id="ARBA00022532"/>
    </source>
</evidence>
<accession>A0AAW0M396</accession>
<dbReference type="GO" id="GO:0009514">
    <property type="term" value="C:glyoxysome"/>
    <property type="evidence" value="ECO:0007669"/>
    <property type="project" value="UniProtKB-SubCell"/>
</dbReference>
<evidence type="ECO:0000256" key="2">
    <source>
        <dbReference type="ARBA" id="ARBA00003575"/>
    </source>
</evidence>
<keyword evidence="11" id="KW-0460">Magnesium</keyword>
<dbReference type="PANTHER" id="PTHR21631">
    <property type="entry name" value="ISOCITRATE LYASE/MALATE SYNTHASE"/>
    <property type="match status" value="1"/>
</dbReference>
<keyword evidence="8" id="KW-0329">Glyoxylate bypass</keyword>
<comment type="function">
    <text evidence="2">Involved in storage lipid mobilization during the growth of higher plant seedling.</text>
</comment>
<evidence type="ECO:0000256" key="11">
    <source>
        <dbReference type="ARBA" id="ARBA00022842"/>
    </source>
</evidence>
<evidence type="ECO:0000256" key="3">
    <source>
        <dbReference type="ARBA" id="ARBA00004130"/>
    </source>
</evidence>
<sequence>MAGKVLVATSEHINRLVAARLQFDVMGVETILVARTDAVAANNLIQTNIDPRDHQFILGVTNPNLKGKSLATLLAEAMAAGKTGVELQSLEDQWISMAQLKTFSDCVVDAIKNMNIGENEKIRRVNEWTNYSTRREVAERLGLNNLFWDWDLPRTREGFYRFKGSVMAAVVRGWAFAPHADILWMETASPDLVECTKFAEGVKSKHPDHVGL</sequence>
<evidence type="ECO:0000256" key="13">
    <source>
        <dbReference type="ARBA" id="ARBA00023239"/>
    </source>
</evidence>
<evidence type="ECO:0000256" key="12">
    <source>
        <dbReference type="ARBA" id="ARBA00023140"/>
    </source>
</evidence>
<evidence type="ECO:0000256" key="14">
    <source>
        <dbReference type="ARBA" id="ARBA00023531"/>
    </source>
</evidence>
<comment type="catalytic activity">
    <reaction evidence="14">
        <text>D-threo-isocitrate = glyoxylate + succinate</text>
        <dbReference type="Rhea" id="RHEA:13245"/>
        <dbReference type="ChEBI" id="CHEBI:15562"/>
        <dbReference type="ChEBI" id="CHEBI:30031"/>
        <dbReference type="ChEBI" id="CHEBI:36655"/>
        <dbReference type="EC" id="4.1.3.1"/>
    </reaction>
</comment>
<dbReference type="GO" id="GO:0006097">
    <property type="term" value="P:glyoxylate cycle"/>
    <property type="evidence" value="ECO:0007669"/>
    <property type="project" value="UniProtKB-KW"/>
</dbReference>
<dbReference type="InterPro" id="IPR040442">
    <property type="entry name" value="Pyrv_kinase-like_dom_sf"/>
</dbReference>
<evidence type="ECO:0000256" key="6">
    <source>
        <dbReference type="ARBA" id="ARBA00011881"/>
    </source>
</evidence>
<keyword evidence="10" id="KW-0816">Tricarboxylic acid cycle</keyword>
<dbReference type="EC" id="4.1.3.1" evidence="7"/>
<comment type="subcellular location">
    <subcellularLocation>
        <location evidence="3">Glyoxysome</location>
    </subcellularLocation>
</comment>
<dbReference type="FunFam" id="1.10.10.850:FF:000001">
    <property type="entry name" value="Isocitrate lyase"/>
    <property type="match status" value="1"/>
</dbReference>
<dbReference type="NCBIfam" id="TIGR01346">
    <property type="entry name" value="isocit_lyase"/>
    <property type="match status" value="1"/>
</dbReference>
<dbReference type="Gene3D" id="1.10.10.850">
    <property type="match status" value="1"/>
</dbReference>
<evidence type="ECO:0000256" key="8">
    <source>
        <dbReference type="ARBA" id="ARBA00022435"/>
    </source>
</evidence>
<comment type="cofactor">
    <cofactor evidence="1">
        <name>Mg(2+)</name>
        <dbReference type="ChEBI" id="CHEBI:18420"/>
    </cofactor>
</comment>
<name>A0AAW0M396_QUESU</name>